<gene>
    <name evidence="2" type="ORF">K493DRAFT_361751</name>
</gene>
<sequence length="276" mass="30419">MTVDELPQDSVVSEDWEEAEQESHDDDSMEDVEYDEDSDSSEESEWSSFTFTSAYSIWSISLPTLESTTPTSSTEPTPTRSSGLATASHTDTPSTASTNTEKGPMWNQPTKVKLHPETPAYGQGKKNLGTQQYSAGWRALAFCSALLVTSHSHPYVCVGANFQAFPVFTGAYFHPNITLHSCLKVDFLFVSLHLNANSGISSSIDTDTFAFLFTTNTQVQPKTNPYTEPEGSPFMQTSIRVVDGRRRSANEQCDQCEYNEAPGRLAEIVAAYLFEA</sequence>
<name>A0A1Y1X724_9FUNG</name>
<feature type="compositionally biased region" description="Acidic residues" evidence="1">
    <location>
        <begin position="12"/>
        <end position="45"/>
    </location>
</feature>
<feature type="compositionally biased region" description="Polar residues" evidence="1">
    <location>
        <begin position="83"/>
        <end position="101"/>
    </location>
</feature>
<accession>A0A1Y1X724</accession>
<comment type="caution">
    <text evidence="2">The sequence shown here is derived from an EMBL/GenBank/DDBJ whole genome shotgun (WGS) entry which is preliminary data.</text>
</comment>
<organism evidence="2 3">
    <name type="scientific">Basidiobolus meristosporus CBS 931.73</name>
    <dbReference type="NCBI Taxonomy" id="1314790"/>
    <lineage>
        <taxon>Eukaryota</taxon>
        <taxon>Fungi</taxon>
        <taxon>Fungi incertae sedis</taxon>
        <taxon>Zoopagomycota</taxon>
        <taxon>Entomophthoromycotina</taxon>
        <taxon>Basidiobolomycetes</taxon>
        <taxon>Basidiobolales</taxon>
        <taxon>Basidiobolaceae</taxon>
        <taxon>Basidiobolus</taxon>
    </lineage>
</organism>
<dbReference type="EMBL" id="MCFE01000697">
    <property type="protein sequence ID" value="ORX81567.1"/>
    <property type="molecule type" value="Genomic_DNA"/>
</dbReference>
<reference evidence="2 3" key="1">
    <citation type="submission" date="2016-07" db="EMBL/GenBank/DDBJ databases">
        <title>Pervasive Adenine N6-methylation of Active Genes in Fungi.</title>
        <authorList>
            <consortium name="DOE Joint Genome Institute"/>
            <person name="Mondo S.J."/>
            <person name="Dannebaum R.O."/>
            <person name="Kuo R.C."/>
            <person name="Labutti K."/>
            <person name="Haridas S."/>
            <person name="Kuo A."/>
            <person name="Salamov A."/>
            <person name="Ahrendt S.R."/>
            <person name="Lipzen A."/>
            <person name="Sullivan W."/>
            <person name="Andreopoulos W.B."/>
            <person name="Clum A."/>
            <person name="Lindquist E."/>
            <person name="Daum C."/>
            <person name="Ramamoorthy G.K."/>
            <person name="Gryganskyi A."/>
            <person name="Culley D."/>
            <person name="Magnuson J.K."/>
            <person name="James T.Y."/>
            <person name="O'Malley M.A."/>
            <person name="Stajich J.E."/>
            <person name="Spatafora J.W."/>
            <person name="Visel A."/>
            <person name="Grigoriev I.V."/>
        </authorList>
    </citation>
    <scope>NUCLEOTIDE SEQUENCE [LARGE SCALE GENOMIC DNA]</scope>
    <source>
        <strain evidence="2 3">CBS 931.73</strain>
    </source>
</reference>
<feature type="region of interest" description="Disordered" evidence="1">
    <location>
        <begin position="65"/>
        <end position="125"/>
    </location>
</feature>
<feature type="region of interest" description="Disordered" evidence="1">
    <location>
        <begin position="1"/>
        <end position="46"/>
    </location>
</feature>
<dbReference type="AlphaFoldDB" id="A0A1Y1X724"/>
<protein>
    <submittedName>
        <fullName evidence="2">Uncharacterized protein</fullName>
    </submittedName>
</protein>
<dbReference type="InParanoid" id="A0A1Y1X724"/>
<evidence type="ECO:0000313" key="2">
    <source>
        <dbReference type="EMBL" id="ORX81567.1"/>
    </source>
</evidence>
<evidence type="ECO:0000313" key="3">
    <source>
        <dbReference type="Proteomes" id="UP000193498"/>
    </source>
</evidence>
<feature type="compositionally biased region" description="Low complexity" evidence="1">
    <location>
        <begin position="65"/>
        <end position="82"/>
    </location>
</feature>
<evidence type="ECO:0000256" key="1">
    <source>
        <dbReference type="SAM" id="MobiDB-lite"/>
    </source>
</evidence>
<keyword evidence="3" id="KW-1185">Reference proteome</keyword>
<proteinExistence type="predicted"/>
<dbReference type="Proteomes" id="UP000193498">
    <property type="component" value="Unassembled WGS sequence"/>
</dbReference>